<gene>
    <name evidence="1" type="ORF">AVEN_187217_1</name>
</gene>
<evidence type="ECO:0000313" key="2">
    <source>
        <dbReference type="Proteomes" id="UP000499080"/>
    </source>
</evidence>
<organism evidence="1 2">
    <name type="scientific">Araneus ventricosus</name>
    <name type="common">Orbweaver spider</name>
    <name type="synonym">Epeira ventricosa</name>
    <dbReference type="NCBI Taxonomy" id="182803"/>
    <lineage>
        <taxon>Eukaryota</taxon>
        <taxon>Metazoa</taxon>
        <taxon>Ecdysozoa</taxon>
        <taxon>Arthropoda</taxon>
        <taxon>Chelicerata</taxon>
        <taxon>Arachnida</taxon>
        <taxon>Araneae</taxon>
        <taxon>Araneomorphae</taxon>
        <taxon>Entelegynae</taxon>
        <taxon>Araneoidea</taxon>
        <taxon>Araneidae</taxon>
        <taxon>Araneus</taxon>
    </lineage>
</organism>
<reference evidence="1 2" key="1">
    <citation type="journal article" date="2019" name="Sci. Rep.">
        <title>Orb-weaving spider Araneus ventricosus genome elucidates the spidroin gene catalogue.</title>
        <authorList>
            <person name="Kono N."/>
            <person name="Nakamura H."/>
            <person name="Ohtoshi R."/>
            <person name="Moran D.A.P."/>
            <person name="Shinohara A."/>
            <person name="Yoshida Y."/>
            <person name="Fujiwara M."/>
            <person name="Mori M."/>
            <person name="Tomita M."/>
            <person name="Arakawa K."/>
        </authorList>
    </citation>
    <scope>NUCLEOTIDE SEQUENCE [LARGE SCALE GENOMIC DNA]</scope>
</reference>
<keyword evidence="2" id="KW-1185">Reference proteome</keyword>
<protein>
    <submittedName>
        <fullName evidence="1">Uncharacterized protein</fullName>
    </submittedName>
</protein>
<dbReference type="Proteomes" id="UP000499080">
    <property type="component" value="Unassembled WGS sequence"/>
</dbReference>
<evidence type="ECO:0000313" key="1">
    <source>
        <dbReference type="EMBL" id="GBM53473.1"/>
    </source>
</evidence>
<proteinExistence type="predicted"/>
<dbReference type="AlphaFoldDB" id="A0A4Y2GIS7"/>
<accession>A0A4Y2GIS7</accession>
<sequence>MFKQLFTKHTKNADGNLTDFLHELRTDFQKLIKGLEVETFEQLWNLIVTDEVERRVLRNTGIFPTEIKEHFIDKLSQFKSPELLLEKLDRYESVRNITKKKLMTIERSIPISKKRIRHRFELRQKNRNRET</sequence>
<comment type="caution">
    <text evidence="1">The sequence shown here is derived from an EMBL/GenBank/DDBJ whole genome shotgun (WGS) entry which is preliminary data.</text>
</comment>
<dbReference type="EMBL" id="BGPR01178077">
    <property type="protein sequence ID" value="GBM53473.1"/>
    <property type="molecule type" value="Genomic_DNA"/>
</dbReference>
<name>A0A4Y2GIS7_ARAVE</name>